<dbReference type="GO" id="GO:0106430">
    <property type="term" value="F:dihydroorotate dehydrogenase (quinone) activity"/>
    <property type="evidence" value="ECO:0007669"/>
    <property type="project" value="UniProtKB-EC"/>
</dbReference>
<dbReference type="EMBL" id="UIDG01000181">
    <property type="protein sequence ID" value="SUS06278.1"/>
    <property type="molecule type" value="Genomic_DNA"/>
</dbReference>
<evidence type="ECO:0000313" key="12">
    <source>
        <dbReference type="EMBL" id="SUS06278.1"/>
    </source>
</evidence>
<dbReference type="NCBIfam" id="NF003645">
    <property type="entry name" value="PRK05286.1-2"/>
    <property type="match status" value="1"/>
</dbReference>
<dbReference type="PANTHER" id="PTHR48109">
    <property type="entry name" value="DIHYDROOROTATE DEHYDROGENASE (QUINONE), MITOCHONDRIAL-RELATED"/>
    <property type="match status" value="1"/>
</dbReference>
<keyword evidence="6" id="KW-0285">Flavoprotein</keyword>
<dbReference type="InterPro" id="IPR005720">
    <property type="entry name" value="Dihydroorotate_DH_cat"/>
</dbReference>
<accession>A0A380TDT2</accession>
<dbReference type="GO" id="GO:0044205">
    <property type="term" value="P:'de novo' UMP biosynthetic process"/>
    <property type="evidence" value="ECO:0007669"/>
    <property type="project" value="UniProtKB-UniPathway"/>
</dbReference>
<dbReference type="NCBIfam" id="TIGR01036">
    <property type="entry name" value="pyrD_sub2"/>
    <property type="match status" value="1"/>
</dbReference>
<evidence type="ECO:0000256" key="2">
    <source>
        <dbReference type="ARBA" id="ARBA00004370"/>
    </source>
</evidence>
<protein>
    <recommendedName>
        <fullName evidence="5">dihydroorotate dehydrogenase (quinone)</fullName>
        <ecNumber evidence="5">1.3.5.2</ecNumber>
    </recommendedName>
</protein>
<dbReference type="Pfam" id="PF01180">
    <property type="entry name" value="DHO_dh"/>
    <property type="match status" value="1"/>
</dbReference>
<keyword evidence="7" id="KW-0288">FMN</keyword>
<evidence type="ECO:0000256" key="9">
    <source>
        <dbReference type="ARBA" id="ARBA00023136"/>
    </source>
</evidence>
<dbReference type="SUPFAM" id="SSF51395">
    <property type="entry name" value="FMN-linked oxidoreductases"/>
    <property type="match status" value="1"/>
</dbReference>
<dbReference type="InterPro" id="IPR013785">
    <property type="entry name" value="Aldolase_TIM"/>
</dbReference>
<dbReference type="NCBIfam" id="NF003652">
    <property type="entry name" value="PRK05286.2-5"/>
    <property type="match status" value="1"/>
</dbReference>
<dbReference type="AlphaFoldDB" id="A0A380TDT2"/>
<comment type="pathway">
    <text evidence="3">Pyrimidine metabolism; UMP biosynthesis via de novo pathway; orotate from (S)-dihydroorotate (quinone route): step 1/1.</text>
</comment>
<evidence type="ECO:0000256" key="8">
    <source>
        <dbReference type="ARBA" id="ARBA00023002"/>
    </source>
</evidence>
<dbReference type="PANTHER" id="PTHR48109:SF4">
    <property type="entry name" value="DIHYDROOROTATE DEHYDROGENASE (QUINONE), MITOCHONDRIAL"/>
    <property type="match status" value="1"/>
</dbReference>
<reference evidence="12" key="1">
    <citation type="submission" date="2018-07" db="EMBL/GenBank/DDBJ databases">
        <authorList>
            <person name="Quirk P.G."/>
            <person name="Krulwich T.A."/>
        </authorList>
    </citation>
    <scope>NUCLEOTIDE SEQUENCE</scope>
</reference>
<evidence type="ECO:0000256" key="7">
    <source>
        <dbReference type="ARBA" id="ARBA00022643"/>
    </source>
</evidence>
<comment type="subcellular location">
    <subcellularLocation>
        <location evidence="2">Membrane</location>
    </subcellularLocation>
</comment>
<dbReference type="InterPro" id="IPR001295">
    <property type="entry name" value="Dihydroorotate_DH_CS"/>
</dbReference>
<dbReference type="EC" id="1.3.5.2" evidence="5"/>
<evidence type="ECO:0000256" key="5">
    <source>
        <dbReference type="ARBA" id="ARBA00012791"/>
    </source>
</evidence>
<comment type="similarity">
    <text evidence="4">Belongs to the dihydroorotate dehydrogenase family. Type 2 subfamily.</text>
</comment>
<dbReference type="Gene3D" id="3.20.20.70">
    <property type="entry name" value="Aldolase class I"/>
    <property type="match status" value="1"/>
</dbReference>
<dbReference type="HAMAP" id="MF_00225">
    <property type="entry name" value="DHO_dh_type2"/>
    <property type="match status" value="1"/>
</dbReference>
<sequence>MIDFYPFVWPVLRQVEPERAHALAIAALRLGLVPPACPVDAPSLHSQVWGLDFANPLGVAAGFDKNAQAVAGLRRLGLGFVETGTITPKPQAGNPRPRVFRLEQQEALINRLGFNNDGLAVVAARLSALPRGGCPIGANVGPNRDSPDPLADCAQGVRTLAGCVDYLVINVSSPNTPGLRALQAGEQMRRLWQAVQEARSEAAARTPLLMTPLLIKIAPDLDAAALAEIAAVALEVGVDGIIATNTTIERPQDLDPRYRDEAGGLSGRPLFDRSTAVLAALYRSTGGTIPLIGVGGVASGADAYAKIRAGASLVQLYTALVYQGPALIPRCLRALRDLLERDGFASVSAAVGVDSR</sequence>
<proteinExistence type="inferred from homology"/>
<evidence type="ECO:0000256" key="4">
    <source>
        <dbReference type="ARBA" id="ARBA00005359"/>
    </source>
</evidence>
<organism evidence="12">
    <name type="scientific">metagenome</name>
    <dbReference type="NCBI Taxonomy" id="256318"/>
    <lineage>
        <taxon>unclassified sequences</taxon>
        <taxon>metagenomes</taxon>
    </lineage>
</organism>
<dbReference type="GO" id="GO:0006207">
    <property type="term" value="P:'de novo' pyrimidine nucleobase biosynthetic process"/>
    <property type="evidence" value="ECO:0007669"/>
    <property type="project" value="InterPro"/>
</dbReference>
<feature type="domain" description="Dihydroorotate dehydrogenase catalytic" evidence="11">
    <location>
        <begin position="44"/>
        <end position="339"/>
    </location>
</feature>
<keyword evidence="8 12" id="KW-0560">Oxidoreductase</keyword>
<evidence type="ECO:0000256" key="1">
    <source>
        <dbReference type="ARBA" id="ARBA00001917"/>
    </source>
</evidence>
<evidence type="ECO:0000256" key="10">
    <source>
        <dbReference type="ARBA" id="ARBA00048639"/>
    </source>
</evidence>
<dbReference type="CDD" id="cd04738">
    <property type="entry name" value="DHOD_2_like"/>
    <property type="match status" value="1"/>
</dbReference>
<dbReference type="PROSITE" id="PS00911">
    <property type="entry name" value="DHODEHASE_1"/>
    <property type="match status" value="1"/>
</dbReference>
<comment type="catalytic activity">
    <reaction evidence="10">
        <text>(S)-dihydroorotate + a quinone = orotate + a quinol</text>
        <dbReference type="Rhea" id="RHEA:30187"/>
        <dbReference type="ChEBI" id="CHEBI:24646"/>
        <dbReference type="ChEBI" id="CHEBI:30839"/>
        <dbReference type="ChEBI" id="CHEBI:30864"/>
        <dbReference type="ChEBI" id="CHEBI:132124"/>
        <dbReference type="EC" id="1.3.5.2"/>
    </reaction>
</comment>
<keyword evidence="9" id="KW-0472">Membrane</keyword>
<gene>
    <name evidence="12" type="primary">pyrD</name>
    <name evidence="12" type="ORF">DF3PB_2610003</name>
</gene>
<name>A0A380TDT2_9ZZZZ</name>
<evidence type="ECO:0000259" key="11">
    <source>
        <dbReference type="Pfam" id="PF01180"/>
    </source>
</evidence>
<evidence type="ECO:0000256" key="3">
    <source>
        <dbReference type="ARBA" id="ARBA00005161"/>
    </source>
</evidence>
<dbReference type="PROSITE" id="PS00912">
    <property type="entry name" value="DHODEHASE_2"/>
    <property type="match status" value="1"/>
</dbReference>
<dbReference type="UniPathway" id="UPA00070">
    <property type="reaction ID" value="UER00946"/>
</dbReference>
<dbReference type="InterPro" id="IPR005719">
    <property type="entry name" value="Dihydroorotate_DH_2"/>
</dbReference>
<dbReference type="InterPro" id="IPR050074">
    <property type="entry name" value="DHO_dehydrogenase"/>
</dbReference>
<comment type="cofactor">
    <cofactor evidence="1">
        <name>FMN</name>
        <dbReference type="ChEBI" id="CHEBI:58210"/>
    </cofactor>
</comment>
<dbReference type="GO" id="GO:0016020">
    <property type="term" value="C:membrane"/>
    <property type="evidence" value="ECO:0007669"/>
    <property type="project" value="UniProtKB-SubCell"/>
</dbReference>
<evidence type="ECO:0000256" key="6">
    <source>
        <dbReference type="ARBA" id="ARBA00022630"/>
    </source>
</evidence>
<dbReference type="GO" id="GO:0005737">
    <property type="term" value="C:cytoplasm"/>
    <property type="evidence" value="ECO:0007669"/>
    <property type="project" value="InterPro"/>
</dbReference>